<name>A1ZSV7_MICM2</name>
<dbReference type="InterPro" id="IPR027417">
    <property type="entry name" value="P-loop_NTPase"/>
</dbReference>
<dbReference type="InterPro" id="IPR003959">
    <property type="entry name" value="ATPase_AAA_core"/>
</dbReference>
<protein>
    <submittedName>
        <fullName evidence="5">AAA ATPase, central region</fullName>
    </submittedName>
</protein>
<dbReference type="CDD" id="cd19481">
    <property type="entry name" value="RecA-like_protease"/>
    <property type="match status" value="1"/>
</dbReference>
<comment type="similarity">
    <text evidence="1">Belongs to the AAA ATPase family.</text>
</comment>
<evidence type="ECO:0000313" key="6">
    <source>
        <dbReference type="Proteomes" id="UP000004095"/>
    </source>
</evidence>
<dbReference type="PANTHER" id="PTHR23073">
    <property type="entry name" value="26S PROTEASOME REGULATORY SUBUNIT"/>
    <property type="match status" value="1"/>
</dbReference>
<keyword evidence="3" id="KW-0067">ATP-binding</keyword>
<dbReference type="Proteomes" id="UP000004095">
    <property type="component" value="Unassembled WGS sequence"/>
</dbReference>
<gene>
    <name evidence="5" type="ORF">M23134_01691</name>
</gene>
<dbReference type="GO" id="GO:0016887">
    <property type="term" value="F:ATP hydrolysis activity"/>
    <property type="evidence" value="ECO:0007669"/>
    <property type="project" value="InterPro"/>
</dbReference>
<feature type="domain" description="AAA+ ATPase" evidence="4">
    <location>
        <begin position="240"/>
        <end position="372"/>
    </location>
</feature>
<dbReference type="GO" id="GO:0005524">
    <property type="term" value="F:ATP binding"/>
    <property type="evidence" value="ECO:0007669"/>
    <property type="project" value="UniProtKB-KW"/>
</dbReference>
<proteinExistence type="inferred from homology"/>
<keyword evidence="2" id="KW-0547">Nucleotide-binding</keyword>
<dbReference type="eggNOG" id="COG0464">
    <property type="taxonomic scope" value="Bacteria"/>
</dbReference>
<evidence type="ECO:0000256" key="2">
    <source>
        <dbReference type="ARBA" id="ARBA00022741"/>
    </source>
</evidence>
<keyword evidence="6" id="KW-1185">Reference proteome</keyword>
<organism evidence="5 6">
    <name type="scientific">Microscilla marina ATCC 23134</name>
    <dbReference type="NCBI Taxonomy" id="313606"/>
    <lineage>
        <taxon>Bacteria</taxon>
        <taxon>Pseudomonadati</taxon>
        <taxon>Bacteroidota</taxon>
        <taxon>Cytophagia</taxon>
        <taxon>Cytophagales</taxon>
        <taxon>Microscillaceae</taxon>
        <taxon>Microscilla</taxon>
    </lineage>
</organism>
<dbReference type="AlphaFoldDB" id="A1ZSV7"/>
<dbReference type="RefSeq" id="WP_002700777.1">
    <property type="nucleotide sequence ID" value="NZ_AAWS01000033.1"/>
</dbReference>
<evidence type="ECO:0000313" key="5">
    <source>
        <dbReference type="EMBL" id="EAY26521.1"/>
    </source>
</evidence>
<dbReference type="SUPFAM" id="SSF52540">
    <property type="entry name" value="P-loop containing nucleoside triphosphate hydrolases"/>
    <property type="match status" value="1"/>
</dbReference>
<comment type="caution">
    <text evidence="5">The sequence shown here is derived from an EMBL/GenBank/DDBJ whole genome shotgun (WGS) entry which is preliminary data.</text>
</comment>
<accession>A1ZSV7</accession>
<dbReference type="EMBL" id="AAWS01000033">
    <property type="protein sequence ID" value="EAY26521.1"/>
    <property type="molecule type" value="Genomic_DNA"/>
</dbReference>
<dbReference type="Pfam" id="PF00004">
    <property type="entry name" value="AAA"/>
    <property type="match status" value="1"/>
</dbReference>
<sequence>MKLLHHQAVLNEMSWLDSVIRHRINELNDENKAVSIADIAPVPIHSQDTHYQQFVHTQAFDVPERLLLALGIARSTFPQVFKPLVKVYKNVDKQYEFGGILEAGSNRFIPTLRTLFFLLSGSDLQDQFYHHLSFTHQHVLFEHNIMKIEADGRKERAFDEDLLYQAIKLTDAHLKYFLGDPAPTLDSDLDFPATLLQTNKTFDDLVLPDKIIKQLHGPMNYIRNYEKLMQKEDTGGKIKPGYVILLYGKPGTGKTMTASVMGNYLGIEVYYLNLSRVVSKYIGETEKNLEKVFNRLEKKLCILFVDEADALFGKRTEVKDSKDRYANQEVAYLLQRVERFSGVVILATNHDENMDEAFTRRILTHIHVPLPDTNACRLLWERSIPASFKYEYKALPQQLGDEFALTGGNISNIIKQACLKAEDLGTDILSYEDHLKEFIEYEFIKERRDFKHIAFEKIPDIVPEISSVVVTDNAPLTAEQQKQLEFWHLHLPDSWSYVPDKLPEYFTRSMSLSDEEIHFVIRMVWARHAQDIAKTFNLSMLKPGFRAIINDKYPHEATANTAWEQFKKAIETLLAGQSAAAHPEVAPENTPIKTEQNEDIWLSGAAAAKLWHQHLLPGFEFSPSSLPENISKFYEVKERHIKAILIKACTQARQQDSHQIGYSSHIDPLLQEAYLEEGRDFKPLG</sequence>
<dbReference type="InterPro" id="IPR050221">
    <property type="entry name" value="26S_Proteasome_ATPase"/>
</dbReference>
<dbReference type="OrthoDB" id="7438987at2"/>
<evidence type="ECO:0000259" key="4">
    <source>
        <dbReference type="SMART" id="SM00382"/>
    </source>
</evidence>
<dbReference type="SMART" id="SM00382">
    <property type="entry name" value="AAA"/>
    <property type="match status" value="1"/>
</dbReference>
<evidence type="ECO:0000256" key="3">
    <source>
        <dbReference type="ARBA" id="ARBA00022840"/>
    </source>
</evidence>
<dbReference type="InterPro" id="IPR003593">
    <property type="entry name" value="AAA+_ATPase"/>
</dbReference>
<reference evidence="5 6" key="1">
    <citation type="submission" date="2007-01" db="EMBL/GenBank/DDBJ databases">
        <authorList>
            <person name="Haygood M."/>
            <person name="Podell S."/>
            <person name="Anderson C."/>
            <person name="Hopkinson B."/>
            <person name="Roe K."/>
            <person name="Barbeau K."/>
            <person name="Gaasterland T."/>
            <person name="Ferriera S."/>
            <person name="Johnson J."/>
            <person name="Kravitz S."/>
            <person name="Beeson K."/>
            <person name="Sutton G."/>
            <person name="Rogers Y.-H."/>
            <person name="Friedman R."/>
            <person name="Frazier M."/>
            <person name="Venter J.C."/>
        </authorList>
    </citation>
    <scope>NUCLEOTIDE SEQUENCE [LARGE SCALE GENOMIC DNA]</scope>
    <source>
        <strain evidence="5 6">ATCC 23134</strain>
    </source>
</reference>
<dbReference type="Gene3D" id="3.40.50.300">
    <property type="entry name" value="P-loop containing nucleotide triphosphate hydrolases"/>
    <property type="match status" value="1"/>
</dbReference>
<evidence type="ECO:0000256" key="1">
    <source>
        <dbReference type="ARBA" id="ARBA00006914"/>
    </source>
</evidence>